<dbReference type="GO" id="GO:0015169">
    <property type="term" value="F:glycerol-3-phosphate transmembrane transporter activity"/>
    <property type="evidence" value="ECO:0007669"/>
    <property type="project" value="UniProtKB-UniRule"/>
</dbReference>
<feature type="transmembrane region" description="Helical" evidence="8">
    <location>
        <begin position="385"/>
        <end position="404"/>
    </location>
</feature>
<evidence type="ECO:0000313" key="16">
    <source>
        <dbReference type="Proteomes" id="UP000270834"/>
    </source>
</evidence>
<feature type="transmembrane region" description="Helical" evidence="8">
    <location>
        <begin position="26"/>
        <end position="44"/>
    </location>
</feature>
<protein>
    <recommendedName>
        <fullName evidence="7">Glycerol-3-phosphate transporter</fullName>
    </recommendedName>
</protein>
<evidence type="ECO:0000256" key="6">
    <source>
        <dbReference type="ARBA" id="ARBA00023136"/>
    </source>
</evidence>
<feature type="transmembrane region" description="Helical" evidence="8">
    <location>
        <begin position="292"/>
        <end position="311"/>
    </location>
</feature>
<dbReference type="Proteomes" id="UP000433532">
    <property type="component" value="Unassembled WGS sequence"/>
</dbReference>
<dbReference type="EMBL" id="CP136986">
    <property type="protein sequence ID" value="WOS77790.1"/>
    <property type="molecule type" value="Genomic_DNA"/>
</dbReference>
<dbReference type="RefSeq" id="WP_003096330.1">
    <property type="nucleotide sequence ID" value="NZ_AP014622.1"/>
</dbReference>
<dbReference type="Proteomes" id="UP000270834">
    <property type="component" value="Unassembled WGS sequence"/>
</dbReference>
<feature type="transmembrane region" description="Helical" evidence="8">
    <location>
        <begin position="254"/>
        <end position="272"/>
    </location>
</feature>
<feature type="transmembrane region" description="Helical" evidence="8">
    <location>
        <begin position="160"/>
        <end position="183"/>
    </location>
</feature>
<dbReference type="InterPro" id="IPR020846">
    <property type="entry name" value="MFS_dom"/>
</dbReference>
<feature type="domain" description="Major facilitator superfamily (MFS) profile" evidence="9">
    <location>
        <begin position="26"/>
        <end position="439"/>
    </location>
</feature>
<feature type="transmembrane region" description="Helical" evidence="8">
    <location>
        <begin position="416"/>
        <end position="435"/>
    </location>
</feature>
<evidence type="ECO:0000313" key="12">
    <source>
        <dbReference type="EMBL" id="MZZ14955.1"/>
    </source>
</evidence>
<dbReference type="NCBIfam" id="NF008433">
    <property type="entry name" value="PRK11273.1"/>
    <property type="match status" value="1"/>
</dbReference>
<dbReference type="CDD" id="cd17345">
    <property type="entry name" value="MFS_GlpT"/>
    <property type="match status" value="1"/>
</dbReference>
<evidence type="ECO:0000313" key="17">
    <source>
        <dbReference type="Proteomes" id="UP000433532"/>
    </source>
</evidence>
<comment type="similarity">
    <text evidence="2">Belongs to the major facilitator superfamily. Organophosphate:Pi antiporter (OPA) (TC 2.A.1.4) family.</text>
</comment>
<organism evidence="12 18">
    <name type="scientific">Pseudomonas aeruginosa</name>
    <dbReference type="NCBI Taxonomy" id="287"/>
    <lineage>
        <taxon>Bacteria</taxon>
        <taxon>Pseudomonadati</taxon>
        <taxon>Pseudomonadota</taxon>
        <taxon>Gammaproteobacteria</taxon>
        <taxon>Pseudomonadales</taxon>
        <taxon>Pseudomonadaceae</taxon>
        <taxon>Pseudomonas</taxon>
    </lineage>
</organism>
<dbReference type="Pfam" id="PF07690">
    <property type="entry name" value="MFS_1"/>
    <property type="match status" value="1"/>
</dbReference>
<dbReference type="AlphaFoldDB" id="A0A072ZJ02"/>
<reference evidence="11 17" key="4">
    <citation type="submission" date="2019-11" db="EMBL/GenBank/DDBJ databases">
        <title>Genomes of ocular Pseudomonas aeruginosa isolates.</title>
        <authorList>
            <person name="Khan M."/>
            <person name="Rice S.A."/>
            <person name="Willcox M.D.P."/>
            <person name="Stapleton F."/>
        </authorList>
    </citation>
    <scope>NUCLEOTIDE SEQUENCE [LARGE SCALE GENOMIC DNA]</scope>
    <source>
        <strain evidence="11 17">PA221</strain>
    </source>
</reference>
<name>A0A072ZJ02_PSEAI</name>
<reference evidence="15" key="2">
    <citation type="submission" date="2015-06" db="EMBL/GenBank/DDBJ databases">
        <authorList>
            <person name="Radhakrishnan Rajesh"/>
            <person name="Underwood Anthony"/>
            <person name="Al-Shahib Ali"/>
        </authorList>
    </citation>
    <scope>NUCLEOTIDE SEQUENCE [LARGE SCALE GENOMIC DNA]</scope>
    <source>
        <strain evidence="15">P19_London_7_VIM_2_05_10</strain>
    </source>
</reference>
<dbReference type="EMBL" id="WOAD01000008">
    <property type="protein sequence ID" value="MUI35833.1"/>
    <property type="molecule type" value="Genomic_DNA"/>
</dbReference>
<dbReference type="EMBL" id="WXZT01000015">
    <property type="protein sequence ID" value="MZZ14955.1"/>
    <property type="molecule type" value="Genomic_DNA"/>
</dbReference>
<evidence type="ECO:0000313" key="15">
    <source>
        <dbReference type="Proteomes" id="UP000045039"/>
    </source>
</evidence>
<accession>A0A1S1C4U2</accession>
<dbReference type="PANTHER" id="PTHR43826">
    <property type="entry name" value="GLUCOSE-6-PHOSPHATE EXCHANGER SLC37A4"/>
    <property type="match status" value="1"/>
</dbReference>
<evidence type="ECO:0000256" key="3">
    <source>
        <dbReference type="ARBA" id="ARBA00022475"/>
    </source>
</evidence>
<dbReference type="InterPro" id="IPR000849">
    <property type="entry name" value="Sugar_P_transporter"/>
</dbReference>
<dbReference type="Proteomes" id="UP000644192">
    <property type="component" value="Unassembled WGS sequence"/>
</dbReference>
<sequence>MFGIFRPAPHQAPLPDAEVDSTYRRLRWQIFAGIFIGYAGYYLLRKNFSLAMPYLIEDGYSRGQLGVAMSAIAIAYGLSKFIMGLVSDRSNPRVFLPFGLLVSAAVMFIFGFAHWATSSVAIMFVLLFINGWAQGMGWPPSGRTMVHWWSQKERGSVVSVWNVAHNVGGGLIGPLFLLGLALFGDWRSAFYVPAIVAVGVAVFAYFAMRDTPQSCGLPPIEKHKDDYPEGYDEHHERELSTKEIFVTYVLRNKLLWYIALANVFVYLLRYGVLDWAPTYLKEAKHFNVDKSSWAYFFYEWAGIPGTLLCGWLSDKLFKGNRGATGVVFMILVTVGTLIYWLNPAGNPAIDMAALIMIGFLIYGPVMLIGLQALELAPKKAAGTAAGFTGLFGYLGGSVAANALVGYTVDHFGWDGGFKLLIGACLLAILFLCLTLRKPAVQAAPQQAG</sequence>
<dbReference type="GO" id="GO:0035435">
    <property type="term" value="P:phosphate ion transmembrane transport"/>
    <property type="evidence" value="ECO:0007669"/>
    <property type="project" value="TreeGrafter"/>
</dbReference>
<feature type="transmembrane region" description="Helical" evidence="8">
    <location>
        <begin position="121"/>
        <end position="139"/>
    </location>
</feature>
<feature type="transmembrane region" description="Helical" evidence="8">
    <location>
        <begin position="323"/>
        <end position="341"/>
    </location>
</feature>
<evidence type="ECO:0000313" key="13">
    <source>
        <dbReference type="EMBL" id="RMS48521.1"/>
    </source>
</evidence>
<dbReference type="NCBIfam" id="TIGR00881">
    <property type="entry name" value="2A0104"/>
    <property type="match status" value="1"/>
</dbReference>
<evidence type="ECO:0000313" key="10">
    <source>
        <dbReference type="EMBL" id="CRQ15339.1"/>
    </source>
</evidence>
<reference evidence="14" key="6">
    <citation type="submission" date="2023-06" db="EMBL/GenBank/DDBJ databases">
        <authorList>
            <consortium name="Clinical and Environmental Microbiology Branch: Whole genome sequencing antimicrobial resistance pathogens in the healthcare setting"/>
        </authorList>
    </citation>
    <scope>NUCLEOTIDE SEQUENCE</scope>
    <source>
        <strain evidence="14">2021CK-01020</strain>
    </source>
</reference>
<evidence type="ECO:0000313" key="14">
    <source>
        <dbReference type="EMBL" id="WOS77790.1"/>
    </source>
</evidence>
<evidence type="ECO:0000256" key="7">
    <source>
        <dbReference type="NCBIfam" id="TIGR00712"/>
    </source>
</evidence>
<reference evidence="13 16" key="3">
    <citation type="submission" date="2018-08" db="EMBL/GenBank/DDBJ databases">
        <title>Recombination of ecologically and evolutionarily significant loci maintains genetic cohesion in the Pseudomonas syringae species complex.</title>
        <authorList>
            <person name="Dillon M."/>
            <person name="Thakur S."/>
            <person name="Almeida R.N.D."/>
            <person name="Weir B.S."/>
            <person name="Guttman D.S."/>
        </authorList>
    </citation>
    <scope>NUCLEOTIDE SEQUENCE [LARGE SCALE GENOMIC DNA]</scope>
    <source>
        <strain evidence="13 16">ICMP 7846</strain>
    </source>
</reference>
<dbReference type="FunFam" id="1.20.1250.20:FF:000007">
    <property type="entry name" value="Glycerol-3-phosphate transporter"/>
    <property type="match status" value="1"/>
</dbReference>
<proteinExistence type="inferred from homology"/>
<dbReference type="PIRSF" id="PIRSF002808">
    <property type="entry name" value="Hexose_phosphate_transp"/>
    <property type="match status" value="1"/>
</dbReference>
<dbReference type="NCBIfam" id="TIGR00712">
    <property type="entry name" value="glpT"/>
    <property type="match status" value="1"/>
</dbReference>
<evidence type="ECO:0000256" key="1">
    <source>
        <dbReference type="ARBA" id="ARBA00004651"/>
    </source>
</evidence>
<evidence type="ECO:0000256" key="4">
    <source>
        <dbReference type="ARBA" id="ARBA00022692"/>
    </source>
</evidence>
<evidence type="ECO:0000259" key="9">
    <source>
        <dbReference type="PROSITE" id="PS50850"/>
    </source>
</evidence>
<reference evidence="14" key="7">
    <citation type="submission" date="2023-10" db="EMBL/GenBank/DDBJ databases">
        <title>Pathogen: clinical or host-associated sample.</title>
        <authorList>
            <person name="Hergert J."/>
            <person name="Casey R."/>
            <person name="Wagner J."/>
            <person name="Young E.L."/>
            <person name="Oakeson K.F."/>
        </authorList>
    </citation>
    <scope>NUCLEOTIDE SEQUENCE</scope>
    <source>
        <strain evidence="14">2021CK-01020</strain>
    </source>
</reference>
<dbReference type="PANTHER" id="PTHR43826:SF6">
    <property type="entry name" value="GLYCEROL-3-PHOSPHATE TRANSPORTER"/>
    <property type="match status" value="1"/>
</dbReference>
<dbReference type="EMBL" id="RBSQ01001050">
    <property type="protein sequence ID" value="RMS48521.1"/>
    <property type="molecule type" value="Genomic_DNA"/>
</dbReference>
<dbReference type="GO" id="GO:0005886">
    <property type="term" value="C:plasma membrane"/>
    <property type="evidence" value="ECO:0007669"/>
    <property type="project" value="UniProtKB-SubCell"/>
</dbReference>
<dbReference type="Gene3D" id="1.20.1250.20">
    <property type="entry name" value="MFS general substrate transporter like domains"/>
    <property type="match status" value="2"/>
</dbReference>
<dbReference type="InterPro" id="IPR051337">
    <property type="entry name" value="OPA_Antiporter"/>
</dbReference>
<feature type="transmembrane region" description="Helical" evidence="8">
    <location>
        <begin position="94"/>
        <end position="115"/>
    </location>
</feature>
<keyword evidence="4 8" id="KW-0812">Transmembrane</keyword>
<feature type="transmembrane region" description="Helical" evidence="8">
    <location>
        <begin position="64"/>
        <end position="82"/>
    </location>
</feature>
<dbReference type="InterPro" id="IPR005267">
    <property type="entry name" value="G3P_transporter"/>
</dbReference>
<dbReference type="InterPro" id="IPR011701">
    <property type="entry name" value="MFS"/>
</dbReference>
<dbReference type="SUPFAM" id="SSF103473">
    <property type="entry name" value="MFS general substrate transporter"/>
    <property type="match status" value="1"/>
</dbReference>
<evidence type="ECO:0000256" key="8">
    <source>
        <dbReference type="SAM" id="Phobius"/>
    </source>
</evidence>
<dbReference type="Proteomes" id="UP001297540">
    <property type="component" value="Chromosome"/>
</dbReference>
<evidence type="ECO:0000256" key="2">
    <source>
        <dbReference type="ARBA" id="ARBA00009598"/>
    </source>
</evidence>
<keyword evidence="6 8" id="KW-0472">Membrane</keyword>
<keyword evidence="5 8" id="KW-1133">Transmembrane helix</keyword>
<evidence type="ECO:0000313" key="11">
    <source>
        <dbReference type="EMBL" id="MUI35833.1"/>
    </source>
</evidence>
<reference evidence="10" key="1">
    <citation type="submission" date="2015-06" db="EMBL/GenBank/DDBJ databases">
        <authorList>
            <person name="Radhakrishnan R."/>
            <person name="Underwood A."/>
            <person name="Al-Shahib A."/>
        </authorList>
    </citation>
    <scope>NUCLEOTIDE SEQUENCE</scope>
    <source>
        <strain evidence="10">P19_London_7_VIM_2_05_10</strain>
    </source>
</reference>
<reference evidence="12" key="5">
    <citation type="submission" date="2020-01" db="EMBL/GenBank/DDBJ databases">
        <title>Bacteria Cultured from War Wounds Associated with the Conflict in Eastern Ukraine.</title>
        <authorList>
            <person name="Snesrud E."/>
            <person name="Galac M.R."/>
            <person name="Mc Gann P."/>
            <person name="Valentine K."/>
            <person name="Viacheslav K."/>
        </authorList>
    </citation>
    <scope>NUCLEOTIDE SEQUENCE</scope>
    <source>
        <strain evidence="12">VNMU148</strain>
    </source>
</reference>
<comment type="subcellular location">
    <subcellularLocation>
        <location evidence="1">Cell membrane</location>
        <topology evidence="1">Multi-pass membrane protein</topology>
    </subcellularLocation>
</comment>
<dbReference type="FunFam" id="1.20.1250.20:FF:000016">
    <property type="entry name" value="Glycerol-3-phosphate transporter"/>
    <property type="match status" value="1"/>
</dbReference>
<dbReference type="InterPro" id="IPR021159">
    <property type="entry name" value="Sugar-P_transporter_CS"/>
</dbReference>
<dbReference type="OMA" id="AMPYLID"/>
<feature type="transmembrane region" description="Helical" evidence="8">
    <location>
        <begin position="353"/>
        <end position="373"/>
    </location>
</feature>
<evidence type="ECO:0000313" key="18">
    <source>
        <dbReference type="Proteomes" id="UP000644192"/>
    </source>
</evidence>
<dbReference type="SMR" id="A0A072ZJ02"/>
<evidence type="ECO:0000256" key="5">
    <source>
        <dbReference type="ARBA" id="ARBA00022989"/>
    </source>
</evidence>
<accession>A0A072ZJ02</accession>
<dbReference type="InterPro" id="IPR036259">
    <property type="entry name" value="MFS_trans_sf"/>
</dbReference>
<dbReference type="GO" id="GO:0061513">
    <property type="term" value="F:glucose 6-phosphate:phosphate antiporter activity"/>
    <property type="evidence" value="ECO:0007669"/>
    <property type="project" value="TreeGrafter"/>
</dbReference>
<dbReference type="PROSITE" id="PS50850">
    <property type="entry name" value="MFS"/>
    <property type="match status" value="1"/>
</dbReference>
<dbReference type="PROSITE" id="PS00942">
    <property type="entry name" value="GLPT"/>
    <property type="match status" value="1"/>
</dbReference>
<dbReference type="KEGG" id="paeb:NCGM1900_6032"/>
<dbReference type="EMBL" id="CVVU01000278">
    <property type="protein sequence ID" value="CRQ15339.1"/>
    <property type="molecule type" value="Genomic_DNA"/>
</dbReference>
<feature type="transmembrane region" description="Helical" evidence="8">
    <location>
        <begin position="189"/>
        <end position="208"/>
    </location>
</feature>
<gene>
    <name evidence="12" type="primary">glpT</name>
    <name evidence="10" type="synonym">glpT_2</name>
    <name evidence="13" type="ORF">ALP65_03789</name>
    <name evidence="11" type="ORF">GNQ48_12510</name>
    <name evidence="12" type="ORF">GUL26_22135</name>
    <name evidence="14" type="ORF">L4V69_35820</name>
    <name evidence="10" type="ORF">PAERUG_P19_London_7_VIM_2_05_10_06974</name>
</gene>
<dbReference type="Proteomes" id="UP000045039">
    <property type="component" value="Unassembled WGS sequence"/>
</dbReference>
<keyword evidence="3" id="KW-1003">Cell membrane</keyword>